<keyword evidence="3" id="KW-1185">Reference proteome</keyword>
<comment type="caution">
    <text evidence="2">The sequence shown here is derived from an EMBL/GenBank/DDBJ whole genome shotgun (WGS) entry which is preliminary data.</text>
</comment>
<name>A0AAV5X069_9BILA</name>
<evidence type="ECO:0008006" key="4">
    <source>
        <dbReference type="Google" id="ProtNLM"/>
    </source>
</evidence>
<feature type="non-terminal residue" evidence="2">
    <location>
        <position position="1"/>
    </location>
</feature>
<organism evidence="2 3">
    <name type="scientific">Pristionchus fissidentatus</name>
    <dbReference type="NCBI Taxonomy" id="1538716"/>
    <lineage>
        <taxon>Eukaryota</taxon>
        <taxon>Metazoa</taxon>
        <taxon>Ecdysozoa</taxon>
        <taxon>Nematoda</taxon>
        <taxon>Chromadorea</taxon>
        <taxon>Rhabditida</taxon>
        <taxon>Rhabditina</taxon>
        <taxon>Diplogasteromorpha</taxon>
        <taxon>Diplogasteroidea</taxon>
        <taxon>Neodiplogasteridae</taxon>
        <taxon>Pristionchus</taxon>
    </lineage>
</organism>
<dbReference type="EMBL" id="BTSY01000007">
    <property type="protein sequence ID" value="GMT36993.1"/>
    <property type="molecule type" value="Genomic_DNA"/>
</dbReference>
<proteinExistence type="predicted"/>
<feature type="compositionally biased region" description="Polar residues" evidence="1">
    <location>
        <begin position="1"/>
        <end position="12"/>
    </location>
</feature>
<evidence type="ECO:0000313" key="2">
    <source>
        <dbReference type="EMBL" id="GMT36993.1"/>
    </source>
</evidence>
<sequence>LLQTPPGHSSRMSRFELSLPMETKRSASVPASPIPPIKPKRTFAHDILMAERAAEQREKKERLRMEEEEKRMKEIEDVIN</sequence>
<feature type="non-terminal residue" evidence="2">
    <location>
        <position position="80"/>
    </location>
</feature>
<gene>
    <name evidence="2" type="ORF">PFISCL1PPCAC_28290</name>
</gene>
<feature type="region of interest" description="Disordered" evidence="1">
    <location>
        <begin position="1"/>
        <end position="40"/>
    </location>
</feature>
<feature type="region of interest" description="Disordered" evidence="1">
    <location>
        <begin position="56"/>
        <end position="80"/>
    </location>
</feature>
<protein>
    <recommendedName>
        <fullName evidence="4">TPX2 C-terminal domain-containing protein</fullName>
    </recommendedName>
</protein>
<evidence type="ECO:0000313" key="3">
    <source>
        <dbReference type="Proteomes" id="UP001432322"/>
    </source>
</evidence>
<evidence type="ECO:0000256" key="1">
    <source>
        <dbReference type="SAM" id="MobiDB-lite"/>
    </source>
</evidence>
<reference evidence="2" key="1">
    <citation type="submission" date="2023-10" db="EMBL/GenBank/DDBJ databases">
        <title>Genome assembly of Pristionchus species.</title>
        <authorList>
            <person name="Yoshida K."/>
            <person name="Sommer R.J."/>
        </authorList>
    </citation>
    <scope>NUCLEOTIDE SEQUENCE</scope>
    <source>
        <strain evidence="2">RS5133</strain>
    </source>
</reference>
<dbReference type="Proteomes" id="UP001432322">
    <property type="component" value="Unassembled WGS sequence"/>
</dbReference>
<accession>A0AAV5X069</accession>
<dbReference type="AlphaFoldDB" id="A0AAV5X069"/>